<gene>
    <name evidence="1" type="primary">yoaR</name>
    <name evidence="1" type="ORF">CQU01_08440</name>
</gene>
<evidence type="ECO:0000313" key="2">
    <source>
        <dbReference type="Proteomes" id="UP000321491"/>
    </source>
</evidence>
<dbReference type="InterPro" id="IPR007391">
    <property type="entry name" value="Vancomycin_resist_VanW"/>
</dbReference>
<keyword evidence="2" id="KW-1185">Reference proteome</keyword>
<comment type="caution">
    <text evidence="1">The sequence shown here is derived from an EMBL/GenBank/DDBJ whole genome shotgun (WGS) entry which is preliminary data.</text>
</comment>
<dbReference type="AlphaFoldDB" id="A0A511UVG5"/>
<accession>A0A511UVG5</accession>
<name>A0A511UVG5_9BACI</name>
<dbReference type="EMBL" id="BJXW01000009">
    <property type="protein sequence ID" value="GEN30606.1"/>
    <property type="molecule type" value="Genomic_DNA"/>
</dbReference>
<dbReference type="PANTHER" id="PTHR35788">
    <property type="entry name" value="EXPORTED PROTEIN-RELATED"/>
    <property type="match status" value="1"/>
</dbReference>
<dbReference type="InterPro" id="IPR052913">
    <property type="entry name" value="Glycopeptide_resist_protein"/>
</dbReference>
<dbReference type="Pfam" id="PF04294">
    <property type="entry name" value="VanW"/>
    <property type="match status" value="1"/>
</dbReference>
<evidence type="ECO:0000313" key="1">
    <source>
        <dbReference type="EMBL" id="GEN30606.1"/>
    </source>
</evidence>
<proteinExistence type="predicted"/>
<sequence length="281" mass="32269">MKKMLLFLLITFSLPHLIKAQSLVIRDDKGLVHETLIYDRFTLETSGYFIDMALLKQVISRVQEQVTKEAKNAYFNENNIIMPGTNGQTLDIDRFISTFKKHFYSKEEAQINIPMKTVFPRVDEELLAEISEKELTSYVTYYDVGHKERTHNIELATNAINNYVLFPDEEFSFNEIVGERTKERGYKKAPVIVKGELSEGIGGGICQVSSTLFNAVNLKGIEIIERYSHSREVPYVPPGQDAMVSWWGPDFVFKNKYRHPILIRAQATNGKLRIQIYSTSS</sequence>
<protein>
    <recommendedName>
        <fullName evidence="3">Peptidoglycan binding domain-containing protein</fullName>
    </recommendedName>
</protein>
<dbReference type="PANTHER" id="PTHR35788:SF1">
    <property type="entry name" value="EXPORTED PROTEIN"/>
    <property type="match status" value="1"/>
</dbReference>
<evidence type="ECO:0008006" key="3">
    <source>
        <dbReference type="Google" id="ProtNLM"/>
    </source>
</evidence>
<dbReference type="RefSeq" id="WP_246118047.1">
    <property type="nucleotide sequence ID" value="NZ_BJXW01000009.1"/>
</dbReference>
<organism evidence="1 2">
    <name type="scientific">Cerasibacillus quisquiliarum</name>
    <dbReference type="NCBI Taxonomy" id="227865"/>
    <lineage>
        <taxon>Bacteria</taxon>
        <taxon>Bacillati</taxon>
        <taxon>Bacillota</taxon>
        <taxon>Bacilli</taxon>
        <taxon>Bacillales</taxon>
        <taxon>Bacillaceae</taxon>
        <taxon>Cerasibacillus</taxon>
    </lineage>
</organism>
<dbReference type="Proteomes" id="UP000321491">
    <property type="component" value="Unassembled WGS sequence"/>
</dbReference>
<reference evidence="1 2" key="1">
    <citation type="submission" date="2019-07" db="EMBL/GenBank/DDBJ databases">
        <title>Whole genome shotgun sequence of Cerasibacillus quisquiliarum NBRC 102429.</title>
        <authorList>
            <person name="Hosoyama A."/>
            <person name="Uohara A."/>
            <person name="Ohji S."/>
            <person name="Ichikawa N."/>
        </authorList>
    </citation>
    <scope>NUCLEOTIDE SEQUENCE [LARGE SCALE GENOMIC DNA]</scope>
    <source>
        <strain evidence="1 2">NBRC 102429</strain>
    </source>
</reference>